<comment type="caution">
    <text evidence="1">The sequence shown here is derived from an EMBL/GenBank/DDBJ whole genome shotgun (WGS) entry which is preliminary data.</text>
</comment>
<name>A0ACC0IG71_9ERIC</name>
<organism evidence="1 2">
    <name type="scientific">Camellia lanceoleosa</name>
    <dbReference type="NCBI Taxonomy" id="1840588"/>
    <lineage>
        <taxon>Eukaryota</taxon>
        <taxon>Viridiplantae</taxon>
        <taxon>Streptophyta</taxon>
        <taxon>Embryophyta</taxon>
        <taxon>Tracheophyta</taxon>
        <taxon>Spermatophyta</taxon>
        <taxon>Magnoliopsida</taxon>
        <taxon>eudicotyledons</taxon>
        <taxon>Gunneridae</taxon>
        <taxon>Pentapetalae</taxon>
        <taxon>asterids</taxon>
        <taxon>Ericales</taxon>
        <taxon>Theaceae</taxon>
        <taxon>Camellia</taxon>
    </lineage>
</organism>
<protein>
    <submittedName>
        <fullName evidence="1">Uncharacterized protein</fullName>
    </submittedName>
</protein>
<dbReference type="EMBL" id="CM045763">
    <property type="protein sequence ID" value="KAI8024259.1"/>
    <property type="molecule type" value="Genomic_DNA"/>
</dbReference>
<feature type="non-terminal residue" evidence="1">
    <location>
        <position position="294"/>
    </location>
</feature>
<accession>A0ACC0IG71</accession>
<evidence type="ECO:0000313" key="2">
    <source>
        <dbReference type="Proteomes" id="UP001060215"/>
    </source>
</evidence>
<evidence type="ECO:0000313" key="1">
    <source>
        <dbReference type="EMBL" id="KAI8024259.1"/>
    </source>
</evidence>
<proteinExistence type="predicted"/>
<sequence length="294" mass="33039">MVVLPILGQLADEIPTAFDVVLLTINKSKASVCAYYVLCTISYIISQGSIFCISVAYVADVVKEDKRAALFSWITGIFSFSHVLGNVLARFLLEDFIFEVLIALLVFCPLYMHLFLVEIVQSTPRHRQHAPWLHKALEIQVLLSYYLKVAFGFNKNQFSEILMTVGIGSIVSQILILPLINPFVGEKLILCTALLSSIAYVTLFYGLAWASWFSSIFNYLQCEVHVVYIVFRTEAMGDVVKEASTSQENRMFPVPRANGLIISKTHWAKGHGLVSGVRFMVFQDAKNFSQVCKM</sequence>
<keyword evidence="2" id="KW-1185">Reference proteome</keyword>
<reference evidence="1 2" key="1">
    <citation type="journal article" date="2022" name="Plant J.">
        <title>Chromosome-level genome of Camellia lanceoleosa provides a valuable resource for understanding genome evolution and self-incompatibility.</title>
        <authorList>
            <person name="Gong W."/>
            <person name="Xiao S."/>
            <person name="Wang L."/>
            <person name="Liao Z."/>
            <person name="Chang Y."/>
            <person name="Mo W."/>
            <person name="Hu G."/>
            <person name="Li W."/>
            <person name="Zhao G."/>
            <person name="Zhu H."/>
            <person name="Hu X."/>
            <person name="Ji K."/>
            <person name="Xiang X."/>
            <person name="Song Q."/>
            <person name="Yuan D."/>
            <person name="Jin S."/>
            <person name="Zhang L."/>
        </authorList>
    </citation>
    <scope>NUCLEOTIDE SEQUENCE [LARGE SCALE GENOMIC DNA]</scope>
    <source>
        <strain evidence="1">SQ_2022a</strain>
    </source>
</reference>
<dbReference type="Proteomes" id="UP001060215">
    <property type="component" value="Chromosome 6"/>
</dbReference>
<gene>
    <name evidence="1" type="ORF">LOK49_LG03G01139</name>
</gene>